<evidence type="ECO:0000256" key="32">
    <source>
        <dbReference type="PROSITE-ProRule" id="PRU00023"/>
    </source>
</evidence>
<comment type="catalytic activity">
    <reaction evidence="29">
        <text>K(+)(in) = K(+)(out)</text>
        <dbReference type="Rhea" id="RHEA:29463"/>
        <dbReference type="ChEBI" id="CHEBI:29103"/>
    </reaction>
</comment>
<keyword evidence="21 34" id="KW-0472">Membrane</keyword>
<keyword evidence="9 34" id="KW-0812">Transmembrane</keyword>
<dbReference type="PROSITE" id="PS50297">
    <property type="entry name" value="ANK_REP_REGION"/>
    <property type="match status" value="1"/>
</dbReference>
<keyword evidence="24" id="KW-0966">Cell projection</keyword>
<keyword evidence="12" id="KW-0547">Nucleotide-binding</keyword>
<dbReference type="FunFam" id="1.25.40.20:FF:000018">
    <property type="entry name" value="Transient receptor potential cation channel subfamily V member 1"/>
    <property type="match status" value="1"/>
</dbReference>
<feature type="compositionally biased region" description="Acidic residues" evidence="33">
    <location>
        <begin position="43"/>
        <end position="54"/>
    </location>
</feature>
<keyword evidence="17" id="KW-0770">Synapse</keyword>
<keyword evidence="7" id="KW-0109">Calcium transport</keyword>
<keyword evidence="25" id="KW-0407">Ion channel</keyword>
<keyword evidence="10" id="KW-0479">Metal-binding</keyword>
<keyword evidence="6" id="KW-0597">Phosphoprotein</keyword>
<organism evidence="36 37">
    <name type="scientific">Camelus dromedarius</name>
    <name type="common">Dromedary</name>
    <name type="synonym">Arabian camel</name>
    <dbReference type="NCBI Taxonomy" id="9838"/>
    <lineage>
        <taxon>Eukaryota</taxon>
        <taxon>Metazoa</taxon>
        <taxon>Chordata</taxon>
        <taxon>Craniata</taxon>
        <taxon>Vertebrata</taxon>
        <taxon>Euteleostomi</taxon>
        <taxon>Mammalia</taxon>
        <taxon>Eutheria</taxon>
        <taxon>Laurasiatheria</taxon>
        <taxon>Artiodactyla</taxon>
        <taxon>Tylopoda</taxon>
        <taxon>Camelidae</taxon>
        <taxon>Camelus</taxon>
    </lineage>
</organism>
<evidence type="ECO:0000256" key="21">
    <source>
        <dbReference type="ARBA" id="ARBA00023136"/>
    </source>
</evidence>
<evidence type="ECO:0000256" key="22">
    <source>
        <dbReference type="ARBA" id="ARBA00023180"/>
    </source>
</evidence>
<evidence type="ECO:0000256" key="14">
    <source>
        <dbReference type="ARBA" id="ARBA00022840"/>
    </source>
</evidence>
<feature type="transmembrane region" description="Helical" evidence="34">
    <location>
        <begin position="522"/>
        <end position="539"/>
    </location>
</feature>
<feature type="transmembrane region" description="Helical" evidence="34">
    <location>
        <begin position="585"/>
        <end position="607"/>
    </location>
</feature>
<gene>
    <name evidence="36" type="ORF">Cadr_000018820</name>
</gene>
<evidence type="ECO:0000256" key="23">
    <source>
        <dbReference type="ARBA" id="ARBA00023257"/>
    </source>
</evidence>
<keyword evidence="11" id="KW-0677">Repeat</keyword>
<evidence type="ECO:0000256" key="9">
    <source>
        <dbReference type="ARBA" id="ARBA00022692"/>
    </source>
</evidence>
<dbReference type="SMART" id="SM00248">
    <property type="entry name" value="ANK"/>
    <property type="match status" value="4"/>
</dbReference>
<evidence type="ECO:0000256" key="12">
    <source>
        <dbReference type="ARBA" id="ARBA00022741"/>
    </source>
</evidence>
<comment type="similarity">
    <text evidence="2">Belongs to the transient receptor (TC 1.A.4) family. TrpV subfamily. TRPV1 sub-subfamily.</text>
</comment>
<evidence type="ECO:0000256" key="3">
    <source>
        <dbReference type="ARBA" id="ARBA00015942"/>
    </source>
</evidence>
<dbReference type="InterPro" id="IPR036770">
    <property type="entry name" value="Ankyrin_rpt-contain_sf"/>
</dbReference>
<dbReference type="STRING" id="9838.ENSCDRP00005020475"/>
<protein>
    <recommendedName>
        <fullName evidence="3">Transient receptor potential cation channel subfamily V member 1</fullName>
    </recommendedName>
    <alternativeName>
        <fullName evidence="27">Osm-9-like TRP channel 1</fullName>
    </alternativeName>
    <alternativeName>
        <fullName evidence="26">Vanilloid receptor 1</fullName>
    </alternativeName>
</protein>
<evidence type="ECO:0000256" key="2">
    <source>
        <dbReference type="ARBA" id="ARBA00010374"/>
    </source>
</evidence>
<evidence type="ECO:0000256" key="25">
    <source>
        <dbReference type="ARBA" id="ARBA00023303"/>
    </source>
</evidence>
<dbReference type="Pfam" id="PF00023">
    <property type="entry name" value="Ank"/>
    <property type="match status" value="1"/>
</dbReference>
<evidence type="ECO:0000256" key="34">
    <source>
        <dbReference type="SAM" id="Phobius"/>
    </source>
</evidence>
<dbReference type="Pfam" id="PF00520">
    <property type="entry name" value="Ion_trans"/>
    <property type="match status" value="1"/>
</dbReference>
<dbReference type="FunFam" id="1.10.287.70:FF:000074">
    <property type="entry name" value="Transient receptor potential cation channel subfamily V member 1"/>
    <property type="match status" value="1"/>
</dbReference>
<keyword evidence="37" id="KW-1185">Reference proteome</keyword>
<evidence type="ECO:0000259" key="35">
    <source>
        <dbReference type="Pfam" id="PF00520"/>
    </source>
</evidence>
<reference evidence="36 37" key="1">
    <citation type="journal article" date="2019" name="Mol. Ecol. Resour.">
        <title>Improving Illumina assemblies with Hi-C and long reads: an example with the North African dromedary.</title>
        <authorList>
            <person name="Elbers J.P."/>
            <person name="Rogers M.F."/>
            <person name="Perelman P.L."/>
            <person name="Proskuryakova A.A."/>
            <person name="Serdyukova N.A."/>
            <person name="Johnson W.E."/>
            <person name="Horin P."/>
            <person name="Corander J."/>
            <person name="Murphy D."/>
            <person name="Burger P.A."/>
        </authorList>
    </citation>
    <scope>NUCLEOTIDE SEQUENCE [LARGE SCALE GENOMIC DNA]</scope>
    <source>
        <strain evidence="36">Drom800</strain>
        <tissue evidence="36">Blood</tissue>
    </source>
</reference>
<evidence type="ECO:0000256" key="6">
    <source>
        <dbReference type="ARBA" id="ARBA00022553"/>
    </source>
</evidence>
<dbReference type="GO" id="GO:0046872">
    <property type="term" value="F:metal ion binding"/>
    <property type="evidence" value="ECO:0007669"/>
    <property type="project" value="UniProtKB-KW"/>
</dbReference>
<evidence type="ECO:0000256" key="11">
    <source>
        <dbReference type="ARBA" id="ARBA00022737"/>
    </source>
</evidence>
<dbReference type="Pfam" id="PF12796">
    <property type="entry name" value="Ank_2"/>
    <property type="match status" value="1"/>
</dbReference>
<dbReference type="EMBL" id="JWIN03000016">
    <property type="protein sequence ID" value="KAB1265031.1"/>
    <property type="molecule type" value="Genomic_DNA"/>
</dbReference>
<dbReference type="GO" id="GO:0005516">
    <property type="term" value="F:calmodulin binding"/>
    <property type="evidence" value="ECO:0007669"/>
    <property type="project" value="UniProtKB-KW"/>
</dbReference>
<evidence type="ECO:0000256" key="17">
    <source>
        <dbReference type="ARBA" id="ARBA00023018"/>
    </source>
</evidence>
<dbReference type="GO" id="GO:0032591">
    <property type="term" value="C:dendritic spine membrane"/>
    <property type="evidence" value="ECO:0007669"/>
    <property type="project" value="UniProtKB-SubCell"/>
</dbReference>
<evidence type="ECO:0000256" key="13">
    <source>
        <dbReference type="ARBA" id="ARBA00022837"/>
    </source>
</evidence>
<keyword evidence="19" id="KW-0915">Sodium</keyword>
<keyword evidence="14" id="KW-0067">ATP-binding</keyword>
<keyword evidence="20" id="KW-0406">Ion transport</keyword>
<dbReference type="InterPro" id="IPR024862">
    <property type="entry name" value="TRPV"/>
</dbReference>
<keyword evidence="16 34" id="KW-1133">Transmembrane helix</keyword>
<evidence type="ECO:0000256" key="33">
    <source>
        <dbReference type="SAM" id="MobiDB-lite"/>
    </source>
</evidence>
<keyword evidence="36" id="KW-0675">Receptor</keyword>
<dbReference type="CDD" id="cd22196">
    <property type="entry name" value="TRPV1"/>
    <property type="match status" value="1"/>
</dbReference>
<dbReference type="PANTHER" id="PTHR10582:SF17">
    <property type="entry name" value="TRANSIENT RECEPTOR POTENTIAL CATION CHANNEL SUBFAMILY V MEMBER 1"/>
    <property type="match status" value="1"/>
</dbReference>
<keyword evidence="5" id="KW-1003">Cell membrane</keyword>
<dbReference type="InterPro" id="IPR008347">
    <property type="entry name" value="TrpV1-4"/>
</dbReference>
<accession>A0A5N4D1M8</accession>
<evidence type="ECO:0000256" key="10">
    <source>
        <dbReference type="ARBA" id="ARBA00022723"/>
    </source>
</evidence>
<keyword evidence="23" id="KW-0628">Postsynaptic cell membrane</keyword>
<keyword evidence="8" id="KW-0107">Calcium channel</keyword>
<evidence type="ECO:0000256" key="31">
    <source>
        <dbReference type="ARBA" id="ARBA00036634"/>
    </source>
</evidence>
<evidence type="ECO:0000256" key="5">
    <source>
        <dbReference type="ARBA" id="ARBA00022475"/>
    </source>
</evidence>
<feature type="domain" description="Ion transport" evidence="35">
    <location>
        <begin position="525"/>
        <end position="701"/>
    </location>
</feature>
<evidence type="ECO:0000313" key="37">
    <source>
        <dbReference type="Proteomes" id="UP000299084"/>
    </source>
</evidence>
<evidence type="ECO:0000256" key="26">
    <source>
        <dbReference type="ARBA" id="ARBA00031766"/>
    </source>
</evidence>
<comment type="caution">
    <text evidence="36">The sequence shown here is derived from an EMBL/GenBank/DDBJ whole genome shotgun (WGS) entry which is preliminary data.</text>
</comment>
<dbReference type="PANTHER" id="PTHR10582">
    <property type="entry name" value="TRANSIENT RECEPTOR POTENTIAL ION CHANNEL PROTEIN"/>
    <property type="match status" value="1"/>
</dbReference>
<dbReference type="PRINTS" id="PR01768">
    <property type="entry name" value="TRPVRECEPTOR"/>
</dbReference>
<name>A0A5N4D1M8_CAMDR</name>
<evidence type="ECO:0000256" key="18">
    <source>
        <dbReference type="ARBA" id="ARBA00023043"/>
    </source>
</evidence>
<comment type="catalytic activity">
    <reaction evidence="31">
        <text>Ca(2+)(in) = Ca(2+)(out)</text>
        <dbReference type="Rhea" id="RHEA:29671"/>
        <dbReference type="ChEBI" id="CHEBI:29108"/>
    </reaction>
</comment>
<dbReference type="Gene3D" id="1.10.287.70">
    <property type="match status" value="1"/>
</dbReference>
<evidence type="ECO:0000256" key="29">
    <source>
        <dbReference type="ARBA" id="ARBA00034430"/>
    </source>
</evidence>
<dbReference type="PROSITE" id="PS50088">
    <property type="entry name" value="ANK_REPEAT"/>
    <property type="match status" value="1"/>
</dbReference>
<evidence type="ECO:0000256" key="28">
    <source>
        <dbReference type="ARBA" id="ARBA00034269"/>
    </source>
</evidence>
<comment type="catalytic activity">
    <reaction evidence="30">
        <text>Na(+)(in) = Na(+)(out)</text>
        <dbReference type="Rhea" id="RHEA:34963"/>
        <dbReference type="ChEBI" id="CHEBI:29101"/>
    </reaction>
</comment>
<evidence type="ECO:0000256" key="20">
    <source>
        <dbReference type="ARBA" id="ARBA00023065"/>
    </source>
</evidence>
<feature type="region of interest" description="Disordered" evidence="33">
    <location>
        <begin position="1"/>
        <end position="79"/>
    </location>
</feature>
<evidence type="ECO:0000256" key="7">
    <source>
        <dbReference type="ARBA" id="ARBA00022568"/>
    </source>
</evidence>
<comment type="subcellular location">
    <subcellularLocation>
        <location evidence="1">Cell projection</location>
        <location evidence="1">Dendritic spine membrane</location>
        <topology evidence="1">Multi-pass membrane protein</topology>
    </subcellularLocation>
</comment>
<evidence type="ECO:0000256" key="15">
    <source>
        <dbReference type="ARBA" id="ARBA00022860"/>
    </source>
</evidence>
<feature type="repeat" description="ANK" evidence="32">
    <location>
        <begin position="233"/>
        <end position="265"/>
    </location>
</feature>
<keyword evidence="15" id="KW-0112">Calmodulin-binding</keyword>
<dbReference type="Proteomes" id="UP000299084">
    <property type="component" value="Unassembled WGS sequence"/>
</dbReference>
<feature type="transmembrane region" description="Helical" evidence="34">
    <location>
        <begin position="466"/>
        <end position="487"/>
    </location>
</feature>
<evidence type="ECO:0000256" key="16">
    <source>
        <dbReference type="ARBA" id="ARBA00022989"/>
    </source>
</evidence>
<dbReference type="AlphaFoldDB" id="A0A5N4D1M8"/>
<feature type="transmembrane region" description="Helical" evidence="34">
    <location>
        <begin position="545"/>
        <end position="564"/>
    </location>
</feature>
<evidence type="ECO:0000256" key="19">
    <source>
        <dbReference type="ARBA" id="ARBA00023053"/>
    </source>
</evidence>
<feature type="transmembrane region" description="Helical" evidence="34">
    <location>
        <begin position="665"/>
        <end position="689"/>
    </location>
</feature>
<dbReference type="SUPFAM" id="SSF48403">
    <property type="entry name" value="Ankyrin repeat"/>
    <property type="match status" value="1"/>
</dbReference>
<keyword evidence="13" id="KW-0106">Calcium</keyword>
<proteinExistence type="inferred from homology"/>
<evidence type="ECO:0000313" key="36">
    <source>
        <dbReference type="EMBL" id="KAB1265031.1"/>
    </source>
</evidence>
<keyword evidence="4" id="KW-0813">Transport</keyword>
<evidence type="ECO:0000256" key="1">
    <source>
        <dbReference type="ARBA" id="ARBA00004332"/>
    </source>
</evidence>
<evidence type="ECO:0000256" key="24">
    <source>
        <dbReference type="ARBA" id="ARBA00023273"/>
    </source>
</evidence>
<evidence type="ECO:0000256" key="4">
    <source>
        <dbReference type="ARBA" id="ARBA00022448"/>
    </source>
</evidence>
<dbReference type="InterPro" id="IPR005821">
    <property type="entry name" value="Ion_trans_dom"/>
</dbReference>
<keyword evidence="22" id="KW-0325">Glycoprotein</keyword>
<dbReference type="Gene3D" id="1.25.40.20">
    <property type="entry name" value="Ankyrin repeat-containing domain"/>
    <property type="match status" value="1"/>
</dbReference>
<evidence type="ECO:0000256" key="8">
    <source>
        <dbReference type="ARBA" id="ARBA00022673"/>
    </source>
</evidence>
<dbReference type="GO" id="GO:0005524">
    <property type="term" value="F:ATP binding"/>
    <property type="evidence" value="ECO:0007669"/>
    <property type="project" value="UniProtKB-KW"/>
</dbReference>
<dbReference type="InterPro" id="IPR002110">
    <property type="entry name" value="Ankyrin_rpt"/>
</dbReference>
<dbReference type="GO" id="GO:0005262">
    <property type="term" value="F:calcium channel activity"/>
    <property type="evidence" value="ECO:0007669"/>
    <property type="project" value="UniProtKB-KW"/>
</dbReference>
<evidence type="ECO:0000256" key="30">
    <source>
        <dbReference type="ARBA" id="ARBA00036239"/>
    </source>
</evidence>
<keyword evidence="18 32" id="KW-0040">ANK repeat</keyword>
<dbReference type="GO" id="GO:0098703">
    <property type="term" value="P:calcium ion import across plasma membrane"/>
    <property type="evidence" value="ECO:0007669"/>
    <property type="project" value="TreeGrafter"/>
</dbReference>
<evidence type="ECO:0000256" key="27">
    <source>
        <dbReference type="ARBA" id="ARBA00033256"/>
    </source>
</evidence>
<sequence length="856" mass="96172">MSKLGLCSPQAGNKPNLGGCPQAASWATEDLAKMKKWGSSDSGESEDLPQEDSCSDPLDGDPNSRPSPAKPHSFPVAKSRSRLFGKGDSEDASLMDCSQAEAQLAFCPAITVSPVVIIQKPGDGPTCARQLSQDSVAAEKNFKLYDRRKIFEAVAQNNCEELESLLLFLQKSKKHLMDSEFKDPETGKTCLLKAMLNLHDGQNDTIPLLLEIARQTDSLKELVNASYTDSYYKGQTALHIAIERRNMALVTLLVENGANVQAAANGDFFKKTKGRPGFYFGELPLSLAACTNQLGIVKFLLQNSWQPADIGARDSVGNTVLHALVEVADNTPDNTKFVTSMYNEILILGAKLHPTLKLEELTNKKELTPLALAARSGKIGVLAYILQREIQEPECRHLSRKFTEWAYGPVHSSLYDLSCIDTCEKNSVLEVIAYNSNETPNRHDMLLVEPLNRLLQDKWDRFVKRIFYFNFFVYCLYMIIFTTAAYYRPVEGPVRPRHRPQRGEGEGVGVPVPMDRASCPSILSFVQSLFMLGTVVLYFCHRKEYVASMVFSLAMGWTNMLYYTRGFQQMGIYAVMIEKMILRDLCRFMFVYLVFLFGFSTAVVTLIEDGKNDSVTDSTSHRWRGVSCRPPDSSYNSLYSTCLELFKFTIGMGDLEFTENYDFKAVFIILLLAYVILTYILLLNMLIALMGETVNKIAQESKNIWKLQRAITILDTEKSFLKCIRKAFRSGKLLQVGYTPDGKDDYRWCFRVDEVNWTTWNTNVGIINEDPGYCEGIKRTLSFSLRSGRGEAVMAFHPSAAGRHWKNFALVPLLRDASTRERHPVQPEVVHLKHFAGSLKPEDAEIVKDPAALGEK</sequence>
<comment type="catalytic activity">
    <reaction evidence="28">
        <text>Mg(2+)(in) = Mg(2+)(out)</text>
        <dbReference type="Rhea" id="RHEA:29827"/>
        <dbReference type="ChEBI" id="CHEBI:18420"/>
    </reaction>
</comment>